<evidence type="ECO:0000313" key="2">
    <source>
        <dbReference type="Proteomes" id="UP000694402"/>
    </source>
</evidence>
<protein>
    <submittedName>
        <fullName evidence="1">Uncharacterized protein</fullName>
    </submittedName>
</protein>
<organism evidence="1 2">
    <name type="scientific">Oncorhynchus tshawytscha</name>
    <name type="common">Chinook salmon</name>
    <name type="synonym">Salmo tshawytscha</name>
    <dbReference type="NCBI Taxonomy" id="74940"/>
    <lineage>
        <taxon>Eukaryota</taxon>
        <taxon>Metazoa</taxon>
        <taxon>Chordata</taxon>
        <taxon>Craniata</taxon>
        <taxon>Vertebrata</taxon>
        <taxon>Euteleostomi</taxon>
        <taxon>Actinopterygii</taxon>
        <taxon>Neopterygii</taxon>
        <taxon>Teleostei</taxon>
        <taxon>Protacanthopterygii</taxon>
        <taxon>Salmoniformes</taxon>
        <taxon>Salmonidae</taxon>
        <taxon>Salmoninae</taxon>
        <taxon>Oncorhynchus</taxon>
    </lineage>
</organism>
<dbReference type="Ensembl" id="ENSOTST00005152458.1">
    <property type="protein sequence ID" value="ENSOTSP00005130002.1"/>
    <property type="gene ID" value="ENSOTSG00005073990.1"/>
</dbReference>
<keyword evidence="2" id="KW-1185">Reference proteome</keyword>
<reference evidence="2" key="1">
    <citation type="journal article" date="2018" name="PLoS ONE">
        <title>Chinook salmon (Oncorhynchus tshawytscha) genome and transcriptome.</title>
        <authorList>
            <person name="Christensen K.A."/>
            <person name="Leong J.S."/>
            <person name="Sakhrani D."/>
            <person name="Biagi C.A."/>
            <person name="Minkley D.R."/>
            <person name="Withler R.E."/>
            <person name="Rondeau E.B."/>
            <person name="Koop B.F."/>
            <person name="Devlin R.H."/>
        </authorList>
    </citation>
    <scope>NUCLEOTIDE SEQUENCE [LARGE SCALE GENOMIC DNA]</scope>
</reference>
<evidence type="ECO:0000313" key="1">
    <source>
        <dbReference type="Ensembl" id="ENSOTSP00005130002.1"/>
    </source>
</evidence>
<dbReference type="GeneTree" id="ENSGT00940000177554"/>
<dbReference type="Proteomes" id="UP000694402">
    <property type="component" value="Unassembled WGS sequence"/>
</dbReference>
<reference evidence="1" key="3">
    <citation type="submission" date="2025-09" db="UniProtKB">
        <authorList>
            <consortium name="Ensembl"/>
        </authorList>
    </citation>
    <scope>IDENTIFICATION</scope>
</reference>
<accession>A0AAZ3QL12</accession>
<dbReference type="AlphaFoldDB" id="A0AAZ3QL12"/>
<gene>
    <name evidence="1" type="primary">FBXO48</name>
</gene>
<proteinExistence type="predicted"/>
<sequence length="172" mass="19951">LPLTCCRVDETSLALGAGERGRGPRVNSVAVGASLAGRTKVAGQSGQGQGGRLAWSRRCCRRLDDWGRTPEWVRLWRDRLARDEKVFPQSEHWKGRSPVCVRRWLRRCICFLKVLVHTEHLKCRSETWAVWRCLTRRSREGKWWLFWSWHSVHTCGAALLCETSYRTERGMT</sequence>
<reference evidence="1" key="2">
    <citation type="submission" date="2025-08" db="UniProtKB">
        <authorList>
            <consortium name="Ensembl"/>
        </authorList>
    </citation>
    <scope>IDENTIFICATION</scope>
</reference>
<name>A0AAZ3QL12_ONCTS</name>